<dbReference type="AlphaFoldDB" id="A0A182J8M5"/>
<dbReference type="Pfam" id="PF01040">
    <property type="entry name" value="UbiA"/>
    <property type="match status" value="1"/>
</dbReference>
<comment type="pathway">
    <text evidence="13">Cofactor biosynthesis; ubiquinone biosynthesis.</text>
</comment>
<comment type="cofactor">
    <cofactor evidence="1 13">
        <name>Mg(2+)</name>
        <dbReference type="ChEBI" id="CHEBI:18420"/>
    </cofactor>
</comment>
<evidence type="ECO:0000256" key="12">
    <source>
        <dbReference type="ARBA" id="ARBA00051182"/>
    </source>
</evidence>
<dbReference type="EC" id="2.5.1.39" evidence="13"/>
<sequence length="440" mass="47988">MIRGAVSRGVTIVVPHQGWKWMKAASISVTVCHPKRNICLPANRCTKYVAPLLTSGWPLTGRRHTSGSIGNVGRRPAAHANILRTTPKTIGILPARGFASDNSDKKNVLPERTRITRPWMDRISPYARLMRIDRPIGSWLLFWPCGWSIALSAPAGCWPDPLLLGLFGVGAFIMRGAGCTINDLWDRDIDAKVERTRNRPLVSGEIAPFDALVFLSGQLGLGLLVLLQLNWYSILLGASSLGLVIVYPLMKRITYWPQLMLGATFNWGALLGWSATQGSVEWAACLPLYAAGVCWTIVYDTIYAHQDKVDDVLIGIKSTALRFGDNTKLWLTGFTATMLGNLITAGLVCDQTWPYYTSIGLIAAHLTHQIHSLNIHNPTDCATKFISNHQVGLILFLGIVFGTLYKQNSDERAKASISNNSTSGGGQLSAAVAGARNIAV</sequence>
<dbReference type="HAMAP" id="MF_01635">
    <property type="entry name" value="UbiA"/>
    <property type="match status" value="1"/>
</dbReference>
<feature type="transmembrane region" description="Helical" evidence="13">
    <location>
        <begin position="386"/>
        <end position="405"/>
    </location>
</feature>
<dbReference type="GO" id="GO:0005743">
    <property type="term" value="C:mitochondrial inner membrane"/>
    <property type="evidence" value="ECO:0007669"/>
    <property type="project" value="UniProtKB-SubCell"/>
</dbReference>
<dbReference type="InterPro" id="IPR039653">
    <property type="entry name" value="Prenyltransferase"/>
</dbReference>
<reference evidence="14" key="1">
    <citation type="submission" date="2022-08" db="UniProtKB">
        <authorList>
            <consortium name="EnsemblMetazoa"/>
        </authorList>
    </citation>
    <scope>IDENTIFICATION</scope>
    <source>
        <strain evidence="14">EBRO</strain>
    </source>
</reference>
<dbReference type="PANTHER" id="PTHR11048">
    <property type="entry name" value="PRENYLTRANSFERASES"/>
    <property type="match status" value="1"/>
</dbReference>
<dbReference type="FunFam" id="1.10.357.140:FF:000003">
    <property type="entry name" value="4-hydroxybenzoate polyprenyltransferase, mitochondrial"/>
    <property type="match status" value="1"/>
</dbReference>
<dbReference type="GO" id="GO:0008299">
    <property type="term" value="P:isoprenoid biosynthetic process"/>
    <property type="evidence" value="ECO:0007669"/>
    <property type="project" value="UniProtKB-UniRule"/>
</dbReference>
<evidence type="ECO:0000256" key="3">
    <source>
        <dbReference type="ARBA" id="ARBA00005985"/>
    </source>
</evidence>
<keyword evidence="13" id="KW-0999">Mitochondrion inner membrane</keyword>
<keyword evidence="8 13" id="KW-0472">Membrane</keyword>
<feature type="transmembrane region" description="Helical" evidence="13">
    <location>
        <begin position="231"/>
        <end position="250"/>
    </location>
</feature>
<evidence type="ECO:0000256" key="4">
    <source>
        <dbReference type="ARBA" id="ARBA00022679"/>
    </source>
</evidence>
<dbReference type="GO" id="GO:0008412">
    <property type="term" value="F:4-hydroxybenzoate polyprenyltransferase activity"/>
    <property type="evidence" value="ECO:0007669"/>
    <property type="project" value="UniProtKB-EC"/>
</dbReference>
<dbReference type="InterPro" id="IPR006370">
    <property type="entry name" value="HB_polyprenyltransferase-like"/>
</dbReference>
<evidence type="ECO:0000256" key="1">
    <source>
        <dbReference type="ARBA" id="ARBA00001946"/>
    </source>
</evidence>
<evidence type="ECO:0000256" key="8">
    <source>
        <dbReference type="ARBA" id="ARBA00023136"/>
    </source>
</evidence>
<dbReference type="PROSITE" id="PS00943">
    <property type="entry name" value="UBIA"/>
    <property type="match status" value="1"/>
</dbReference>
<feature type="transmembrane region" description="Helical" evidence="13">
    <location>
        <begin position="136"/>
        <end position="156"/>
    </location>
</feature>
<evidence type="ECO:0000256" key="9">
    <source>
        <dbReference type="ARBA" id="ARBA00023229"/>
    </source>
</evidence>
<evidence type="ECO:0000313" key="14">
    <source>
        <dbReference type="EnsemblMetazoa" id="AATE013461-PA.1"/>
    </source>
</evidence>
<keyword evidence="13" id="KW-0496">Mitochondrion</keyword>
<dbReference type="STRING" id="41427.A0A182J8M5"/>
<dbReference type="InterPro" id="IPR030470">
    <property type="entry name" value="UbiA_prenylTrfase_CS"/>
</dbReference>
<accession>A0A182J8M5</accession>
<keyword evidence="6 13" id="KW-0812">Transmembrane</keyword>
<evidence type="ECO:0000256" key="11">
    <source>
        <dbReference type="ARBA" id="ARBA00050454"/>
    </source>
</evidence>
<evidence type="ECO:0000256" key="13">
    <source>
        <dbReference type="HAMAP-Rule" id="MF_03189"/>
    </source>
</evidence>
<protein>
    <recommendedName>
        <fullName evidence="13">4-hydroxybenzoate polyprenyltransferase, mitochondrial</fullName>
        <shortName evidence="13">4-HB polyprenyltransferase</shortName>
        <ecNumber evidence="13">2.5.1.39</ecNumber>
    </recommendedName>
    <alternativeName>
        <fullName evidence="13">Para-hydroxybenzoate--polyprenyltransferase</fullName>
        <shortName evidence="13">PHB:PPT</shortName>
        <shortName evidence="13">PHB:polyprenyltransferase</shortName>
    </alternativeName>
</protein>
<evidence type="ECO:0000256" key="6">
    <source>
        <dbReference type="ARBA" id="ARBA00022692"/>
    </source>
</evidence>
<dbReference type="CDD" id="cd13959">
    <property type="entry name" value="PT_UbiA_COQ2"/>
    <property type="match status" value="1"/>
</dbReference>
<dbReference type="InterPro" id="IPR044878">
    <property type="entry name" value="UbiA_sf"/>
</dbReference>
<dbReference type="Gene3D" id="1.10.357.140">
    <property type="entry name" value="UbiA prenyltransferase"/>
    <property type="match status" value="1"/>
</dbReference>
<evidence type="ECO:0000256" key="10">
    <source>
        <dbReference type="ARBA" id="ARBA00049890"/>
    </source>
</evidence>
<comment type="catalytic activity">
    <reaction evidence="10">
        <text>all-trans-decaprenyl diphosphate + 4-hydroxybenzoate = 4-hydroxy-3-(all-trans-decaprenyl)benzoate + diphosphate</text>
        <dbReference type="Rhea" id="RHEA:44564"/>
        <dbReference type="ChEBI" id="CHEBI:17879"/>
        <dbReference type="ChEBI" id="CHEBI:33019"/>
        <dbReference type="ChEBI" id="CHEBI:60721"/>
        <dbReference type="ChEBI" id="CHEBI:84503"/>
        <dbReference type="EC" id="2.5.1.39"/>
    </reaction>
    <physiologicalReaction direction="left-to-right" evidence="10">
        <dbReference type="Rhea" id="RHEA:44565"/>
    </physiologicalReaction>
</comment>
<comment type="subcellular location">
    <subcellularLocation>
        <location evidence="2">Membrane</location>
        <topology evidence="2">Multi-pass membrane protein</topology>
    </subcellularLocation>
    <subcellularLocation>
        <location evidence="13">Mitochondrion inner membrane</location>
        <topology evidence="13">Multi-pass membrane protein</topology>
        <orientation evidence="13">Matrix side</orientation>
    </subcellularLocation>
</comment>
<evidence type="ECO:0000256" key="5">
    <source>
        <dbReference type="ARBA" id="ARBA00022688"/>
    </source>
</evidence>
<keyword evidence="7 13" id="KW-1133">Transmembrane helix</keyword>
<dbReference type="VEuPathDB" id="VectorBase:AATE013461"/>
<dbReference type="NCBIfam" id="TIGR01474">
    <property type="entry name" value="ubiA_proteo"/>
    <property type="match status" value="1"/>
</dbReference>
<dbReference type="GO" id="GO:0006744">
    <property type="term" value="P:ubiquinone biosynthetic process"/>
    <property type="evidence" value="ECO:0007669"/>
    <property type="project" value="UniProtKB-UniRule"/>
</dbReference>
<dbReference type="InterPro" id="IPR000537">
    <property type="entry name" value="UbiA_prenyltransferase"/>
</dbReference>
<comment type="catalytic activity">
    <reaction evidence="12">
        <text>an all-trans-polyprenyl diphosphate + 4-hydroxybenzoate = a 4-hydroxy-3-(all-trans-polyprenyl)benzoate + diphosphate</text>
        <dbReference type="Rhea" id="RHEA:44504"/>
        <dbReference type="Rhea" id="RHEA-COMP:9514"/>
        <dbReference type="Rhea" id="RHEA-COMP:9564"/>
        <dbReference type="ChEBI" id="CHEBI:17879"/>
        <dbReference type="ChEBI" id="CHEBI:33019"/>
        <dbReference type="ChEBI" id="CHEBI:58914"/>
        <dbReference type="ChEBI" id="CHEBI:78396"/>
        <dbReference type="EC" id="2.5.1.39"/>
    </reaction>
    <physiologicalReaction direction="left-to-right" evidence="12">
        <dbReference type="Rhea" id="RHEA:44505"/>
    </physiologicalReaction>
</comment>
<name>A0A182J8M5_ANOAO</name>
<dbReference type="EnsemblMetazoa" id="AATE013461-RA">
    <property type="protein sequence ID" value="AATE013461-PA.1"/>
    <property type="gene ID" value="AATE013461"/>
</dbReference>
<organism evidence="14">
    <name type="scientific">Anopheles atroparvus</name>
    <name type="common">European mosquito</name>
    <dbReference type="NCBI Taxonomy" id="41427"/>
    <lineage>
        <taxon>Eukaryota</taxon>
        <taxon>Metazoa</taxon>
        <taxon>Ecdysozoa</taxon>
        <taxon>Arthropoda</taxon>
        <taxon>Hexapoda</taxon>
        <taxon>Insecta</taxon>
        <taxon>Pterygota</taxon>
        <taxon>Neoptera</taxon>
        <taxon>Endopterygota</taxon>
        <taxon>Diptera</taxon>
        <taxon>Nematocera</taxon>
        <taxon>Culicoidea</taxon>
        <taxon>Culicidae</taxon>
        <taxon>Anophelinae</taxon>
        <taxon>Anopheles</taxon>
    </lineage>
</organism>
<keyword evidence="5 13" id="KW-0831">Ubiquinone biosynthesis</keyword>
<evidence type="ECO:0000256" key="7">
    <source>
        <dbReference type="ARBA" id="ARBA00022989"/>
    </source>
</evidence>
<proteinExistence type="inferred from homology"/>
<keyword evidence="4 13" id="KW-0808">Transferase</keyword>
<feature type="transmembrane region" description="Helical" evidence="13">
    <location>
        <begin position="329"/>
        <end position="348"/>
    </location>
</feature>
<keyword evidence="9 13" id="KW-0414">Isoprene biosynthesis</keyword>
<gene>
    <name evidence="13" type="primary">coq2</name>
</gene>
<dbReference type="PANTHER" id="PTHR11048:SF28">
    <property type="entry name" value="4-HYDROXYBENZOATE POLYPRENYLTRANSFERASE, MITOCHONDRIAL"/>
    <property type="match status" value="1"/>
</dbReference>
<comment type="function">
    <text evidence="13">Catalyzes the prenylation of para-hydroxybenzoate (PHB) with an all-trans polyprenyl group. Mediates the second step in the final reaction sequence of coenzyme Q (CoQ) biosynthesis, which is the condensation of the polyisoprenoid side chain with PHB, generating the first membrane-bound Q intermediate.</text>
</comment>
<evidence type="ECO:0000256" key="2">
    <source>
        <dbReference type="ARBA" id="ARBA00004141"/>
    </source>
</evidence>
<comment type="similarity">
    <text evidence="3 13">Belongs to the UbiA prenyltransferase family.</text>
</comment>
<comment type="catalytic activity">
    <reaction evidence="11">
        <text>all-trans-nonaprenyl diphosphate + 4-hydroxybenzoate = 4-hydroxy-3-(all-trans-nonaprenyl)benzoate + diphosphate</text>
        <dbReference type="Rhea" id="RHEA:17709"/>
        <dbReference type="ChEBI" id="CHEBI:17879"/>
        <dbReference type="ChEBI" id="CHEBI:33019"/>
        <dbReference type="ChEBI" id="CHEBI:58391"/>
        <dbReference type="ChEBI" id="CHEBI:84502"/>
        <dbReference type="EC" id="2.5.1.39"/>
    </reaction>
    <physiologicalReaction direction="left-to-right" evidence="11">
        <dbReference type="Rhea" id="RHEA:17710"/>
    </physiologicalReaction>
</comment>